<dbReference type="SUPFAM" id="SSF51197">
    <property type="entry name" value="Clavaminate synthase-like"/>
    <property type="match status" value="1"/>
</dbReference>
<dbReference type="AlphaFoldDB" id="A0AAJ0BLQ1"/>
<evidence type="ECO:0000313" key="9">
    <source>
        <dbReference type="Proteomes" id="UP001239445"/>
    </source>
</evidence>
<reference evidence="8" key="1">
    <citation type="submission" date="2023-06" db="EMBL/GenBank/DDBJ databases">
        <title>Genome-scale phylogeny and comparative genomics of the fungal order Sordariales.</title>
        <authorList>
            <consortium name="Lawrence Berkeley National Laboratory"/>
            <person name="Hensen N."/>
            <person name="Bonometti L."/>
            <person name="Westerberg I."/>
            <person name="Brannstrom I.O."/>
            <person name="Guillou S."/>
            <person name="Cros-Aarteil S."/>
            <person name="Calhoun S."/>
            <person name="Haridas S."/>
            <person name="Kuo A."/>
            <person name="Mondo S."/>
            <person name="Pangilinan J."/>
            <person name="Riley R."/>
            <person name="Labutti K."/>
            <person name="Andreopoulos B."/>
            <person name="Lipzen A."/>
            <person name="Chen C."/>
            <person name="Yanf M."/>
            <person name="Daum C."/>
            <person name="Ng V."/>
            <person name="Clum A."/>
            <person name="Steindorff A."/>
            <person name="Ohm R."/>
            <person name="Martin F."/>
            <person name="Silar P."/>
            <person name="Natvig D."/>
            <person name="Lalanne C."/>
            <person name="Gautier V."/>
            <person name="Ament-Velasquez S.L."/>
            <person name="Kruys A."/>
            <person name="Hutchinson M.I."/>
            <person name="Powell A.J."/>
            <person name="Barry K."/>
            <person name="Miller A.N."/>
            <person name="Grigoriev I.V."/>
            <person name="Debuchy R."/>
            <person name="Gladieux P."/>
            <person name="Thoren M.H."/>
            <person name="Johannesson H."/>
        </authorList>
    </citation>
    <scope>NUCLEOTIDE SEQUENCE</scope>
    <source>
        <strain evidence="8">PSN4</strain>
    </source>
</reference>
<proteinExistence type="predicted"/>
<dbReference type="Pfam" id="PF13640">
    <property type="entry name" value="2OG-FeII_Oxy_3"/>
    <property type="match status" value="1"/>
</dbReference>
<comment type="cofactor">
    <cofactor evidence="1">
        <name>L-ascorbate</name>
        <dbReference type="ChEBI" id="CHEBI:38290"/>
    </cofactor>
</comment>
<dbReference type="GO" id="GO:0031418">
    <property type="term" value="F:L-ascorbic acid binding"/>
    <property type="evidence" value="ECO:0007669"/>
    <property type="project" value="InterPro"/>
</dbReference>
<comment type="caution">
    <text evidence="8">The sequence shown here is derived from an EMBL/GenBank/DDBJ whole genome shotgun (WGS) entry which is preliminary data.</text>
</comment>
<dbReference type="EMBL" id="MU839827">
    <property type="protein sequence ID" value="KAK1760599.1"/>
    <property type="molecule type" value="Genomic_DNA"/>
</dbReference>
<keyword evidence="9" id="KW-1185">Reference proteome</keyword>
<dbReference type="SMART" id="SM00702">
    <property type="entry name" value="P4Hc"/>
    <property type="match status" value="1"/>
</dbReference>
<evidence type="ECO:0000256" key="6">
    <source>
        <dbReference type="SAM" id="MobiDB-lite"/>
    </source>
</evidence>
<evidence type="ECO:0000313" key="8">
    <source>
        <dbReference type="EMBL" id="KAK1760599.1"/>
    </source>
</evidence>
<dbReference type="GO" id="GO:0004656">
    <property type="term" value="F:procollagen-proline 4-dioxygenase activity"/>
    <property type="evidence" value="ECO:0007669"/>
    <property type="project" value="TreeGrafter"/>
</dbReference>
<evidence type="ECO:0000256" key="2">
    <source>
        <dbReference type="ARBA" id="ARBA00022723"/>
    </source>
</evidence>
<dbReference type="GO" id="GO:0005506">
    <property type="term" value="F:iron ion binding"/>
    <property type="evidence" value="ECO:0007669"/>
    <property type="project" value="InterPro"/>
</dbReference>
<dbReference type="InterPro" id="IPR044862">
    <property type="entry name" value="Pro_4_hyd_alph_FE2OG_OXY"/>
</dbReference>
<dbReference type="PANTHER" id="PTHR10869">
    <property type="entry name" value="PROLYL 4-HYDROXYLASE ALPHA SUBUNIT"/>
    <property type="match status" value="1"/>
</dbReference>
<protein>
    <submittedName>
        <fullName evidence="8">Prolyl 3-hydroxylase 2</fullName>
    </submittedName>
</protein>
<evidence type="ECO:0000256" key="3">
    <source>
        <dbReference type="ARBA" id="ARBA00022964"/>
    </source>
</evidence>
<dbReference type="InterPro" id="IPR045054">
    <property type="entry name" value="P4HA-like"/>
</dbReference>
<gene>
    <name evidence="8" type="ORF">QBC47DRAFT_367630</name>
</gene>
<evidence type="ECO:0000256" key="4">
    <source>
        <dbReference type="ARBA" id="ARBA00023002"/>
    </source>
</evidence>
<dbReference type="PANTHER" id="PTHR10869:SF241">
    <property type="entry name" value="FE2OG DIOXYGENASE DOMAIN-CONTAINING PROTEIN"/>
    <property type="match status" value="1"/>
</dbReference>
<feature type="domain" description="Prolyl 4-hydroxylase alpha subunit" evidence="7">
    <location>
        <begin position="80"/>
        <end position="307"/>
    </location>
</feature>
<evidence type="ECO:0000256" key="1">
    <source>
        <dbReference type="ARBA" id="ARBA00001961"/>
    </source>
</evidence>
<dbReference type="Gene3D" id="2.60.120.620">
    <property type="entry name" value="q2cbj1_9rhob like domain"/>
    <property type="match status" value="1"/>
</dbReference>
<keyword evidence="4" id="KW-0560">Oxidoreductase</keyword>
<feature type="compositionally biased region" description="Basic and acidic residues" evidence="6">
    <location>
        <begin position="317"/>
        <end position="339"/>
    </location>
</feature>
<keyword evidence="3" id="KW-0223">Dioxygenase</keyword>
<evidence type="ECO:0000259" key="7">
    <source>
        <dbReference type="SMART" id="SM00702"/>
    </source>
</evidence>
<keyword evidence="2" id="KW-0479">Metal-binding</keyword>
<organism evidence="8 9">
    <name type="scientific">Echria macrotheca</name>
    <dbReference type="NCBI Taxonomy" id="438768"/>
    <lineage>
        <taxon>Eukaryota</taxon>
        <taxon>Fungi</taxon>
        <taxon>Dikarya</taxon>
        <taxon>Ascomycota</taxon>
        <taxon>Pezizomycotina</taxon>
        <taxon>Sordariomycetes</taxon>
        <taxon>Sordariomycetidae</taxon>
        <taxon>Sordariales</taxon>
        <taxon>Schizotheciaceae</taxon>
        <taxon>Echria</taxon>
    </lineage>
</organism>
<dbReference type="GO" id="GO:0005783">
    <property type="term" value="C:endoplasmic reticulum"/>
    <property type="evidence" value="ECO:0007669"/>
    <property type="project" value="TreeGrafter"/>
</dbReference>
<dbReference type="InterPro" id="IPR006620">
    <property type="entry name" value="Pro_4_hyd_alph"/>
</dbReference>
<evidence type="ECO:0000256" key="5">
    <source>
        <dbReference type="ARBA" id="ARBA00023004"/>
    </source>
</evidence>
<feature type="region of interest" description="Disordered" evidence="6">
    <location>
        <begin position="312"/>
        <end position="339"/>
    </location>
</feature>
<keyword evidence="5" id="KW-0408">Iron</keyword>
<feature type="region of interest" description="Disordered" evidence="6">
    <location>
        <begin position="12"/>
        <end position="33"/>
    </location>
</feature>
<dbReference type="Proteomes" id="UP001239445">
    <property type="component" value="Unassembled WGS sequence"/>
</dbReference>
<name>A0AAJ0BLQ1_9PEZI</name>
<sequence>MTSILKRVKESLTSTITQKPKQEAQPSGFPRHNKPVKAIYESNPIAIPDDFLVIDPPDAKPVTITPIDWKSTDVPEYDHHVAYILENVLSPSECTALLTLAEQSVAPASQGPEGSPWRRAMVNMSAGWEVHTPHYRNGDRLIWDRQEVVDRIWARCLRAQGLGDGMAAAAKDPVVVGSGKFELRREEGSRFVFARLNHRMRFLKYSGGEFFRPHRDASYGETTVDGKYQESLFTLHLYLNDSKAAAEDPDSVELVGGSTPFLSRDEKRRVDVHCKAGRVLIFQQRGLLHSGDDVLQGVKYTMRTDIMFELVKDDDEANKQEGEPEGKLEDSRPAKGNEE</sequence>
<accession>A0AAJ0BLQ1</accession>